<sequence length="45" mass="4772">MVERGEKGCVVSRGGVDGIDKVGVAPDVGNNTRNVEGIRTLHHKD</sequence>
<name>A0A9E7KH95_9LILI</name>
<evidence type="ECO:0000313" key="1">
    <source>
        <dbReference type="EMBL" id="URE20573.1"/>
    </source>
</evidence>
<gene>
    <name evidence="1" type="ORF">MUK42_12632</name>
</gene>
<dbReference type="AlphaFoldDB" id="A0A9E7KH95"/>
<accession>A0A9E7KH95</accession>
<dbReference type="EMBL" id="CP097509">
    <property type="protein sequence ID" value="URE20573.1"/>
    <property type="molecule type" value="Genomic_DNA"/>
</dbReference>
<reference evidence="1" key="1">
    <citation type="submission" date="2022-05" db="EMBL/GenBank/DDBJ databases">
        <title>The Musa troglodytarum L. genome provides insights into the mechanism of non-climacteric behaviour and enrichment of carotenoids.</title>
        <authorList>
            <person name="Wang J."/>
        </authorList>
    </citation>
    <scope>NUCLEOTIDE SEQUENCE</scope>
    <source>
        <tissue evidence="1">Leaf</tissue>
    </source>
</reference>
<protein>
    <submittedName>
        <fullName evidence="1">Uncharacterized protein</fullName>
    </submittedName>
</protein>
<evidence type="ECO:0000313" key="2">
    <source>
        <dbReference type="Proteomes" id="UP001055439"/>
    </source>
</evidence>
<organism evidence="1 2">
    <name type="scientific">Musa troglodytarum</name>
    <name type="common">fe'i banana</name>
    <dbReference type="NCBI Taxonomy" id="320322"/>
    <lineage>
        <taxon>Eukaryota</taxon>
        <taxon>Viridiplantae</taxon>
        <taxon>Streptophyta</taxon>
        <taxon>Embryophyta</taxon>
        <taxon>Tracheophyta</taxon>
        <taxon>Spermatophyta</taxon>
        <taxon>Magnoliopsida</taxon>
        <taxon>Liliopsida</taxon>
        <taxon>Zingiberales</taxon>
        <taxon>Musaceae</taxon>
        <taxon>Musa</taxon>
    </lineage>
</organism>
<keyword evidence="2" id="KW-1185">Reference proteome</keyword>
<proteinExistence type="predicted"/>
<dbReference type="Proteomes" id="UP001055439">
    <property type="component" value="Chromosome 7"/>
</dbReference>